<dbReference type="AlphaFoldDB" id="A0A845F0S9"/>
<comment type="caution">
    <text evidence="2">The sequence shown here is derived from an EMBL/GenBank/DDBJ whole genome shotgun (WGS) entry which is preliminary data.</text>
</comment>
<dbReference type="RefSeq" id="WP_160919912.1">
    <property type="nucleotide sequence ID" value="NZ_WMEY01000004.1"/>
</dbReference>
<feature type="transmembrane region" description="Helical" evidence="1">
    <location>
        <begin position="7"/>
        <end position="33"/>
    </location>
</feature>
<name>A0A845F0S9_9BACL</name>
<evidence type="ECO:0008006" key="4">
    <source>
        <dbReference type="Google" id="ProtNLM"/>
    </source>
</evidence>
<evidence type="ECO:0000313" key="2">
    <source>
        <dbReference type="EMBL" id="MYL64463.1"/>
    </source>
</evidence>
<dbReference type="Proteomes" id="UP000447833">
    <property type="component" value="Unassembled WGS sequence"/>
</dbReference>
<dbReference type="EMBL" id="WMEY01000004">
    <property type="protein sequence ID" value="MYL64463.1"/>
    <property type="molecule type" value="Genomic_DNA"/>
</dbReference>
<evidence type="ECO:0000313" key="3">
    <source>
        <dbReference type="Proteomes" id="UP000447833"/>
    </source>
</evidence>
<sequence length="73" mass="8085">MLKALRIIGFIMTGAFAVAVLTGSIFLLPWMLLSLGLFMTVTGFEELHRGQKRSAKLTFSVSALIIFTVLFTF</sequence>
<reference evidence="2 3" key="1">
    <citation type="submission" date="2019-11" db="EMBL/GenBank/DDBJ databases">
        <title>Genome sequences of 17 halophilic strains isolated from different environments.</title>
        <authorList>
            <person name="Furrow R.E."/>
        </authorList>
    </citation>
    <scope>NUCLEOTIDE SEQUENCE [LARGE SCALE GENOMIC DNA]</scope>
    <source>
        <strain evidence="2 3">22506_14_FS</strain>
    </source>
</reference>
<organism evidence="2 3">
    <name type="scientific">Guptibacillus hwajinpoensis</name>
    <dbReference type="NCBI Taxonomy" id="208199"/>
    <lineage>
        <taxon>Bacteria</taxon>
        <taxon>Bacillati</taxon>
        <taxon>Bacillota</taxon>
        <taxon>Bacilli</taxon>
        <taxon>Bacillales</taxon>
        <taxon>Guptibacillaceae</taxon>
        <taxon>Guptibacillus</taxon>
    </lineage>
</organism>
<keyword evidence="1" id="KW-0812">Transmembrane</keyword>
<evidence type="ECO:0000256" key="1">
    <source>
        <dbReference type="SAM" id="Phobius"/>
    </source>
</evidence>
<keyword evidence="1" id="KW-0472">Membrane</keyword>
<proteinExistence type="predicted"/>
<protein>
    <recommendedName>
        <fullName evidence="4">DUF3953 domain-containing protein</fullName>
    </recommendedName>
</protein>
<accession>A0A845F0S9</accession>
<gene>
    <name evidence="2" type="ORF">GLW07_13985</name>
</gene>
<keyword evidence="1" id="KW-1133">Transmembrane helix</keyword>